<accession>A0A4Y2L4T4</accession>
<evidence type="ECO:0000313" key="2">
    <source>
        <dbReference type="EMBL" id="GBN09665.1"/>
    </source>
</evidence>
<keyword evidence="3" id="KW-1185">Reference proteome</keyword>
<sequence length="123" mass="14196">MVPVEGCIRCSRNTQSEKKAINCSFQAIVVIASHWIQIFIQRQRWRIPRRKFSVNLRSVSTEMEANALQINPSSSSKVIALNYSTFTRISMDRPPYSCDCSLWGILKVTVFRNNLQPWTNSRS</sequence>
<proteinExistence type="predicted"/>
<evidence type="ECO:0000313" key="3">
    <source>
        <dbReference type="Proteomes" id="UP000499080"/>
    </source>
</evidence>
<protein>
    <submittedName>
        <fullName evidence="2">Uncharacterized protein</fullName>
    </submittedName>
</protein>
<gene>
    <name evidence="2" type="ORF">AVEN_33504_1</name>
</gene>
<feature type="transmembrane region" description="Helical" evidence="1">
    <location>
        <begin position="19"/>
        <end position="40"/>
    </location>
</feature>
<keyword evidence="1" id="KW-1133">Transmembrane helix</keyword>
<dbReference type="Proteomes" id="UP000499080">
    <property type="component" value="Unassembled WGS sequence"/>
</dbReference>
<dbReference type="EMBL" id="BGPR01005382">
    <property type="protein sequence ID" value="GBN09665.1"/>
    <property type="molecule type" value="Genomic_DNA"/>
</dbReference>
<organism evidence="2 3">
    <name type="scientific">Araneus ventricosus</name>
    <name type="common">Orbweaver spider</name>
    <name type="synonym">Epeira ventricosa</name>
    <dbReference type="NCBI Taxonomy" id="182803"/>
    <lineage>
        <taxon>Eukaryota</taxon>
        <taxon>Metazoa</taxon>
        <taxon>Ecdysozoa</taxon>
        <taxon>Arthropoda</taxon>
        <taxon>Chelicerata</taxon>
        <taxon>Arachnida</taxon>
        <taxon>Araneae</taxon>
        <taxon>Araneomorphae</taxon>
        <taxon>Entelegynae</taxon>
        <taxon>Araneoidea</taxon>
        <taxon>Araneidae</taxon>
        <taxon>Araneus</taxon>
    </lineage>
</organism>
<comment type="caution">
    <text evidence="2">The sequence shown here is derived from an EMBL/GenBank/DDBJ whole genome shotgun (WGS) entry which is preliminary data.</text>
</comment>
<name>A0A4Y2L4T4_ARAVE</name>
<keyword evidence="1" id="KW-0812">Transmembrane</keyword>
<dbReference type="AlphaFoldDB" id="A0A4Y2L4T4"/>
<evidence type="ECO:0000256" key="1">
    <source>
        <dbReference type="SAM" id="Phobius"/>
    </source>
</evidence>
<reference evidence="2 3" key="1">
    <citation type="journal article" date="2019" name="Sci. Rep.">
        <title>Orb-weaving spider Araneus ventricosus genome elucidates the spidroin gene catalogue.</title>
        <authorList>
            <person name="Kono N."/>
            <person name="Nakamura H."/>
            <person name="Ohtoshi R."/>
            <person name="Moran D.A.P."/>
            <person name="Shinohara A."/>
            <person name="Yoshida Y."/>
            <person name="Fujiwara M."/>
            <person name="Mori M."/>
            <person name="Tomita M."/>
            <person name="Arakawa K."/>
        </authorList>
    </citation>
    <scope>NUCLEOTIDE SEQUENCE [LARGE SCALE GENOMIC DNA]</scope>
</reference>
<keyword evidence="1" id="KW-0472">Membrane</keyword>